<name>A0ABQ6F1U5_9VIBR</name>
<dbReference type="SUPFAM" id="SSF55729">
    <property type="entry name" value="Acyl-CoA N-acyltransferases (Nat)"/>
    <property type="match status" value="1"/>
</dbReference>
<dbReference type="PANTHER" id="PTHR42919:SF8">
    <property type="entry name" value="N-ALPHA-ACETYLTRANSFERASE 50"/>
    <property type="match status" value="1"/>
</dbReference>
<keyword evidence="1" id="KW-0808">Transferase</keyword>
<accession>A0ABQ6F1U5</accession>
<sequence>MDIEIRKSEALGATQIKQIYQCKNAYSNTLQMPYPSTDMWVKRVSNIADNCYPFVALIEDDIVGHIVLDVSLNPRRRHVASFGMAVKDHYSGLGVGSKLLSAIIELADNWLNLSRLELSVYTDNQAAIGLYKKFGFAIEGESPAYAFRNGEYASVYHMARLKNTSMSIST</sequence>
<dbReference type="InterPro" id="IPR016181">
    <property type="entry name" value="Acyl_CoA_acyltransferase"/>
</dbReference>
<proteinExistence type="predicted"/>
<evidence type="ECO:0000313" key="4">
    <source>
        <dbReference type="EMBL" id="GLT19202.1"/>
    </source>
</evidence>
<organism evidence="4 5">
    <name type="scientific">Vibrio zhanjiangensis</name>
    <dbReference type="NCBI Taxonomy" id="1046128"/>
    <lineage>
        <taxon>Bacteria</taxon>
        <taxon>Pseudomonadati</taxon>
        <taxon>Pseudomonadota</taxon>
        <taxon>Gammaproteobacteria</taxon>
        <taxon>Vibrionales</taxon>
        <taxon>Vibrionaceae</taxon>
        <taxon>Vibrio</taxon>
    </lineage>
</organism>
<dbReference type="PANTHER" id="PTHR42919">
    <property type="entry name" value="N-ALPHA-ACETYLTRANSFERASE"/>
    <property type="match status" value="1"/>
</dbReference>
<dbReference type="RefSeq" id="WP_284193062.1">
    <property type="nucleotide sequence ID" value="NZ_BSPW01000067.1"/>
</dbReference>
<dbReference type="Gene3D" id="3.40.630.30">
    <property type="match status" value="1"/>
</dbReference>
<evidence type="ECO:0000259" key="3">
    <source>
        <dbReference type="PROSITE" id="PS51186"/>
    </source>
</evidence>
<dbReference type="InterPro" id="IPR000182">
    <property type="entry name" value="GNAT_dom"/>
</dbReference>
<feature type="domain" description="N-acetyltransferase" evidence="3">
    <location>
        <begin position="3"/>
        <end position="163"/>
    </location>
</feature>
<evidence type="ECO:0000256" key="1">
    <source>
        <dbReference type="ARBA" id="ARBA00022679"/>
    </source>
</evidence>
<dbReference type="PROSITE" id="PS51186">
    <property type="entry name" value="GNAT"/>
    <property type="match status" value="1"/>
</dbReference>
<evidence type="ECO:0000313" key="5">
    <source>
        <dbReference type="Proteomes" id="UP001157138"/>
    </source>
</evidence>
<comment type="caution">
    <text evidence="4">The sequence shown here is derived from an EMBL/GenBank/DDBJ whole genome shotgun (WGS) entry which is preliminary data.</text>
</comment>
<dbReference type="Pfam" id="PF00583">
    <property type="entry name" value="Acetyltransf_1"/>
    <property type="match status" value="1"/>
</dbReference>
<dbReference type="Proteomes" id="UP001157138">
    <property type="component" value="Unassembled WGS sequence"/>
</dbReference>
<reference evidence="5" key="1">
    <citation type="journal article" date="2019" name="Int. J. Syst. Evol. Microbiol.">
        <title>The Global Catalogue of Microorganisms (GCM) 10K type strain sequencing project: providing services to taxonomists for standard genome sequencing and annotation.</title>
        <authorList>
            <consortium name="The Broad Institute Genomics Platform"/>
            <consortium name="The Broad Institute Genome Sequencing Center for Infectious Disease"/>
            <person name="Wu L."/>
            <person name="Ma J."/>
        </authorList>
    </citation>
    <scope>NUCLEOTIDE SEQUENCE [LARGE SCALE GENOMIC DNA]</scope>
    <source>
        <strain evidence="5">NBRC 108723</strain>
    </source>
</reference>
<dbReference type="EMBL" id="BSPW01000067">
    <property type="protein sequence ID" value="GLT19202.1"/>
    <property type="molecule type" value="Genomic_DNA"/>
</dbReference>
<keyword evidence="2" id="KW-0012">Acyltransferase</keyword>
<keyword evidence="5" id="KW-1185">Reference proteome</keyword>
<gene>
    <name evidence="4" type="primary">yhhY</name>
    <name evidence="4" type="ORF">GCM10007938_29840</name>
</gene>
<protein>
    <submittedName>
        <fullName evidence="4">Acetyltransferase</fullName>
    </submittedName>
</protein>
<dbReference type="InterPro" id="IPR051556">
    <property type="entry name" value="N-term/lysine_N-AcTrnsfr"/>
</dbReference>
<evidence type="ECO:0000256" key="2">
    <source>
        <dbReference type="ARBA" id="ARBA00023315"/>
    </source>
</evidence>
<dbReference type="CDD" id="cd04301">
    <property type="entry name" value="NAT_SF"/>
    <property type="match status" value="1"/>
</dbReference>